<keyword evidence="3 6" id="KW-0717">Septation</keyword>
<organism evidence="9 10">
    <name type="scientific">Croceifilum oryzae</name>
    <dbReference type="NCBI Taxonomy" id="1553429"/>
    <lineage>
        <taxon>Bacteria</taxon>
        <taxon>Bacillati</taxon>
        <taxon>Bacillota</taxon>
        <taxon>Bacilli</taxon>
        <taxon>Bacillales</taxon>
        <taxon>Thermoactinomycetaceae</taxon>
        <taxon>Croceifilum</taxon>
    </lineage>
</organism>
<evidence type="ECO:0000256" key="2">
    <source>
        <dbReference type="ARBA" id="ARBA00022618"/>
    </source>
</evidence>
<evidence type="ECO:0000256" key="5">
    <source>
        <dbReference type="ARBA" id="ARBA00046874"/>
    </source>
</evidence>
<reference evidence="9 10" key="1">
    <citation type="submission" date="2023-07" db="EMBL/GenBank/DDBJ databases">
        <title>Genomic Encyclopedia of Type Strains, Phase IV (KMG-IV): sequencing the most valuable type-strain genomes for metagenomic binning, comparative biology and taxonomic classification.</title>
        <authorList>
            <person name="Goeker M."/>
        </authorList>
    </citation>
    <scope>NUCLEOTIDE SEQUENCE [LARGE SCALE GENOMIC DNA]</scope>
    <source>
        <strain evidence="9 10">DSM 46876</strain>
    </source>
</reference>
<keyword evidence="2 6" id="KW-0132">Cell division</keyword>
<comment type="similarity">
    <text evidence="1 6">Belongs to the MinC family.</text>
</comment>
<dbReference type="PANTHER" id="PTHR34108">
    <property type="entry name" value="SEPTUM SITE-DETERMINING PROTEIN MINC"/>
    <property type="match status" value="1"/>
</dbReference>
<dbReference type="GO" id="GO:0000902">
    <property type="term" value="P:cell morphogenesis"/>
    <property type="evidence" value="ECO:0007669"/>
    <property type="project" value="InterPro"/>
</dbReference>
<evidence type="ECO:0000256" key="3">
    <source>
        <dbReference type="ARBA" id="ARBA00023210"/>
    </source>
</evidence>
<evidence type="ECO:0000313" key="10">
    <source>
        <dbReference type="Proteomes" id="UP001238450"/>
    </source>
</evidence>
<dbReference type="PANTHER" id="PTHR34108:SF1">
    <property type="entry name" value="SEPTUM SITE-DETERMINING PROTEIN MINC"/>
    <property type="match status" value="1"/>
</dbReference>
<comment type="subunit">
    <text evidence="5 6">Interacts with MinD and FtsZ.</text>
</comment>
<comment type="function">
    <text evidence="6">Cell division inhibitor that blocks the formation of polar Z ring septums. Rapidly oscillates between the poles of the cell to destabilize FtsZ filaments that have formed before they mature into polar Z rings. Prevents FtsZ polymerization.</text>
</comment>
<dbReference type="Pfam" id="PF03775">
    <property type="entry name" value="MinC_C"/>
    <property type="match status" value="1"/>
</dbReference>
<evidence type="ECO:0000259" key="7">
    <source>
        <dbReference type="Pfam" id="PF03775"/>
    </source>
</evidence>
<keyword evidence="4 6" id="KW-0131">Cell cycle</keyword>
<dbReference type="Pfam" id="PF22642">
    <property type="entry name" value="MinC_N_1"/>
    <property type="match status" value="1"/>
</dbReference>
<dbReference type="Gene3D" id="2.160.20.70">
    <property type="match status" value="1"/>
</dbReference>
<dbReference type="InterPro" id="IPR013033">
    <property type="entry name" value="MinC"/>
</dbReference>
<evidence type="ECO:0000259" key="8">
    <source>
        <dbReference type="Pfam" id="PF22642"/>
    </source>
</evidence>
<protein>
    <recommendedName>
        <fullName evidence="6">Probable septum site-determining protein MinC</fullName>
    </recommendedName>
</protein>
<dbReference type="InterPro" id="IPR036145">
    <property type="entry name" value="MinC_C_sf"/>
</dbReference>
<evidence type="ECO:0000256" key="1">
    <source>
        <dbReference type="ARBA" id="ARBA00006291"/>
    </source>
</evidence>
<keyword evidence="10" id="KW-1185">Reference proteome</keyword>
<dbReference type="HAMAP" id="MF_00267">
    <property type="entry name" value="MinC"/>
    <property type="match status" value="1"/>
</dbReference>
<gene>
    <name evidence="6" type="primary">minC</name>
    <name evidence="9" type="ORF">J2Z48_001472</name>
</gene>
<dbReference type="InterPro" id="IPR016098">
    <property type="entry name" value="CAP/MinC_C"/>
</dbReference>
<dbReference type="InterPro" id="IPR005526">
    <property type="entry name" value="Septum_form_inhib_MinC_C"/>
</dbReference>
<dbReference type="Gene3D" id="3.30.160.540">
    <property type="match status" value="1"/>
</dbReference>
<evidence type="ECO:0000256" key="6">
    <source>
        <dbReference type="HAMAP-Rule" id="MF_00267"/>
    </source>
</evidence>
<dbReference type="SUPFAM" id="SSF63848">
    <property type="entry name" value="Cell-division inhibitor MinC, C-terminal domain"/>
    <property type="match status" value="1"/>
</dbReference>
<dbReference type="AlphaFoldDB" id="A0AAJ1TMA2"/>
<feature type="domain" description="Septum site-determining protein MinC N-terminal" evidence="8">
    <location>
        <begin position="9"/>
        <end position="84"/>
    </location>
</feature>
<dbReference type="GO" id="GO:0000917">
    <property type="term" value="P:division septum assembly"/>
    <property type="evidence" value="ECO:0007669"/>
    <property type="project" value="UniProtKB-KW"/>
</dbReference>
<proteinExistence type="inferred from homology"/>
<evidence type="ECO:0000256" key="4">
    <source>
        <dbReference type="ARBA" id="ARBA00023306"/>
    </source>
</evidence>
<sequence length="226" mass="25422">MGKVMKPYVTIKGTKDGLLFYFDDSCPYSEILEELTHKLEHNQALWEGPDTKIRIKLGSRQITSEEEHSLRDIFSQKKNLVIYGIESEGKPHLIESEMGITTLSGTVRSGQVLTHIGDLLFLGDVNPGGSIQASGSIYVMGALRGLAHAGMQGDERAIISASVFKPTQLRVADVISRPPDEWTEFDSTMRFAHVVDGQISVERMNHFCQIRPDREWKEVQRSYRSL</sequence>
<dbReference type="InterPro" id="IPR055219">
    <property type="entry name" value="MinC_N_1"/>
</dbReference>
<name>A0AAJ1TMA2_9BACL</name>
<dbReference type="RefSeq" id="WP_307252244.1">
    <property type="nucleotide sequence ID" value="NZ_JAUSUV010000005.1"/>
</dbReference>
<evidence type="ECO:0000313" key="9">
    <source>
        <dbReference type="EMBL" id="MDQ0417300.1"/>
    </source>
</evidence>
<accession>A0AAJ1TMA2</accession>
<dbReference type="GO" id="GO:1901891">
    <property type="term" value="P:regulation of cell septum assembly"/>
    <property type="evidence" value="ECO:0007669"/>
    <property type="project" value="InterPro"/>
</dbReference>
<feature type="domain" description="Septum formation inhibitor MinC C-terminal" evidence="7">
    <location>
        <begin position="104"/>
        <end position="201"/>
    </location>
</feature>
<comment type="caution">
    <text evidence="9">The sequence shown here is derived from an EMBL/GenBank/DDBJ whole genome shotgun (WGS) entry which is preliminary data.</text>
</comment>
<dbReference type="Proteomes" id="UP001238450">
    <property type="component" value="Unassembled WGS sequence"/>
</dbReference>
<dbReference type="EMBL" id="JAUSUV010000005">
    <property type="protein sequence ID" value="MDQ0417300.1"/>
    <property type="molecule type" value="Genomic_DNA"/>
</dbReference>